<proteinExistence type="predicted"/>
<accession>A0A4P7MX14</accession>
<dbReference type="AlphaFoldDB" id="A0A4P7MX14"/>
<protein>
    <submittedName>
        <fullName evidence="1">Uncharacterized protein</fullName>
    </submittedName>
</protein>
<gene>
    <name evidence="1" type="ORF">PoMZ_10325</name>
</gene>
<evidence type="ECO:0000313" key="1">
    <source>
        <dbReference type="EMBL" id="QBZ54618.1"/>
    </source>
</evidence>
<organism evidence="1 2">
    <name type="scientific">Pyricularia oryzae</name>
    <name type="common">Rice blast fungus</name>
    <name type="synonym">Magnaporthe oryzae</name>
    <dbReference type="NCBI Taxonomy" id="318829"/>
    <lineage>
        <taxon>Eukaryota</taxon>
        <taxon>Fungi</taxon>
        <taxon>Dikarya</taxon>
        <taxon>Ascomycota</taxon>
        <taxon>Pezizomycotina</taxon>
        <taxon>Sordariomycetes</taxon>
        <taxon>Sordariomycetidae</taxon>
        <taxon>Magnaporthales</taxon>
        <taxon>Pyriculariaceae</taxon>
        <taxon>Pyricularia</taxon>
    </lineage>
</organism>
<sequence length="471" mass="49665">MIHTLPPRLLHLHGHQRSALHLTNVAVAADGPHVGNLFLINRIPQQAAGGPVLHQRAGLGPRHATKAQDRHVLEGLVDACVVVAAVRVPGGRLLATLDGLALGDGELDAEGLGAVALGLGGDEGATGGEAVEAVAVGQAVDEPADEGQVVRVDQLKGRGAVVARAHDVGEAIERDHDGAAILGGSLQLGPKSLQHGPSGFGLLARVDKIQEGRGVCNNFQGEVLVLVQHSHRCMYCWGVVPGNGAYSVQAVSLRKAVVMACSSNVLLPVTLSPEMTMRRFSLFTAAFCILSASSTVSVLMSVCGAWNRPHVWVCLKASTALSWSTTGSERAQTEPMLFLSPMTCLVSVWRPSTRRALLLLSWMRLRKAFLSPGSGDLPVGLYVFFLRLALPFLFLGAAGVGAEAATGALTEKAAAVVMGPGMVARMPGMATRRGAALIAAMEGRKRHLQQFGVTMVSQSVGWRRRKTSFDW</sequence>
<dbReference type="EMBL" id="CP034204">
    <property type="protein sequence ID" value="QBZ54618.1"/>
    <property type="molecule type" value="Genomic_DNA"/>
</dbReference>
<reference evidence="1 2" key="1">
    <citation type="journal article" date="2019" name="Mol. Biol. Evol.">
        <title>Blast fungal genomes show frequent chromosomal changes, gene gains and losses, and effector gene turnover.</title>
        <authorList>
            <person name="Gomez Luciano L.B."/>
            <person name="Jason Tsai I."/>
            <person name="Chuma I."/>
            <person name="Tosa Y."/>
            <person name="Chen Y.H."/>
            <person name="Li J.Y."/>
            <person name="Li M.Y."/>
            <person name="Jade Lu M.Y."/>
            <person name="Nakayashiki H."/>
            <person name="Li W.H."/>
        </authorList>
    </citation>
    <scope>NUCLEOTIDE SEQUENCE [LARGE SCALE GENOMIC DNA]</scope>
    <source>
        <strain evidence="1">MZ5-1-6</strain>
    </source>
</reference>
<dbReference type="Proteomes" id="UP000294847">
    <property type="component" value="Chromosome 1"/>
</dbReference>
<evidence type="ECO:0000313" key="2">
    <source>
        <dbReference type="Proteomes" id="UP000294847"/>
    </source>
</evidence>
<name>A0A4P7MX14_PYROR</name>